<dbReference type="SUPFAM" id="SSF56672">
    <property type="entry name" value="DNA/RNA polymerases"/>
    <property type="match status" value="1"/>
</dbReference>
<dbReference type="Gene3D" id="3.30.70.370">
    <property type="match status" value="1"/>
</dbReference>
<feature type="domain" description="DNA-directed DNA polymerase family A palm" evidence="3">
    <location>
        <begin position="519"/>
        <end position="722"/>
    </location>
</feature>
<dbReference type="Ensembl" id="ENSMMOT00000017148.1">
    <property type="protein sequence ID" value="ENSMMOP00000016871.1"/>
    <property type="gene ID" value="ENSMMOG00000012847.1"/>
</dbReference>
<dbReference type="SMART" id="SM00482">
    <property type="entry name" value="POLAc"/>
    <property type="match status" value="1"/>
</dbReference>
<sequence>MILASTSSLAAGQISSSVQHLASIKAGERMKSIILPASQTHSERPPLIPSFPLKRKLEIPDYQKAPPPPKIYLSRLPPKWEPPHCIDKMAGQGEVIKQKRNTEIPAVPTTPQTRVGPSIKTGIDLEEHKDHNNSKQNQQIQQRHVEEKQSISSLTCQPLKRKRNKCGPYQGISGPKRSHGGEPYCQSKANYLTTTLTSDPRVKDCGKLNSDEKMEILESSRRAKALVLTLVYQDGTTQLDPEQKVTPPACGLLMLMKNNVDSSVIEDSLWPNDSLVYLKLDHTPVWALQHAHQSPESQLIVCYKAKDLLRTALQFYRQELSWKQVAGCRIQDPQVSAWLLDPANPSSCYQDLLNKYSKNPCATSALGVKKSQGLWDLYSDMELNMIPVLAVMESHCIHVDKEALKRTSDLLGTKMKQLEQEAHRAAGQIFLVTSNAQLRTVLFEKLCLHEHCDNKKLPKTLNKQQQSTSEAALLQLQDLHPLPKIILEYRQLHKIKSTFVDGILSCMMNKVSTQLIHPRAMFIPQEGWTFLAADFCQVELRLLAHLSSDPELLRVFNHPQADVFTMLASQWKGVSETEVTSEEREHTKRIVYSIVYGAGRERLSGILGVSAEQARQFQDSFLQTYKEVQAFIQRTIQQCHQHGYVLSIMGRRRTLPNINSPDWSIRMQAERQAVNFVVQGSAADLCKMAMIRIFNLVSSSLLSARLIAQLHDEILYEVEDSQVEQFAGELTAFIISYQYISETLGCVPLKVAVSSGKSWGSMSELPPTFPSPL</sequence>
<dbReference type="Gene3D" id="1.10.150.20">
    <property type="entry name" value="5' to 3' exonuclease, C-terminal subdomain"/>
    <property type="match status" value="1"/>
</dbReference>
<dbReference type="PANTHER" id="PTHR10133">
    <property type="entry name" value="DNA POLYMERASE I"/>
    <property type="match status" value="1"/>
</dbReference>
<dbReference type="Pfam" id="PF00476">
    <property type="entry name" value="DNA_pol_A"/>
    <property type="match status" value="2"/>
</dbReference>
<protein>
    <recommendedName>
        <fullName evidence="3">DNA-directed DNA polymerase family A palm domain-containing protein</fullName>
    </recommendedName>
</protein>
<dbReference type="InterPro" id="IPR043502">
    <property type="entry name" value="DNA/RNA_pol_sf"/>
</dbReference>
<dbReference type="InterPro" id="IPR002298">
    <property type="entry name" value="DNA_polymerase_A"/>
</dbReference>
<dbReference type="Proteomes" id="UP000261620">
    <property type="component" value="Unplaced"/>
</dbReference>
<dbReference type="GO" id="GO:0006261">
    <property type="term" value="P:DNA-templated DNA replication"/>
    <property type="evidence" value="ECO:0007669"/>
    <property type="project" value="InterPro"/>
</dbReference>
<dbReference type="PRINTS" id="PR00868">
    <property type="entry name" value="DNAPOLI"/>
</dbReference>
<evidence type="ECO:0000259" key="3">
    <source>
        <dbReference type="SMART" id="SM00482"/>
    </source>
</evidence>
<keyword evidence="1" id="KW-0235">DNA replication</keyword>
<evidence type="ECO:0000256" key="1">
    <source>
        <dbReference type="ARBA" id="ARBA00022705"/>
    </source>
</evidence>
<dbReference type="OMA" id="RFLIMSN"/>
<reference evidence="4" key="2">
    <citation type="submission" date="2025-09" db="UniProtKB">
        <authorList>
            <consortium name="Ensembl"/>
        </authorList>
    </citation>
    <scope>IDENTIFICATION</scope>
</reference>
<dbReference type="STRING" id="94237.ENSMMOP00000016871"/>
<dbReference type="GO" id="GO:0003887">
    <property type="term" value="F:DNA-directed DNA polymerase activity"/>
    <property type="evidence" value="ECO:0007669"/>
    <property type="project" value="InterPro"/>
</dbReference>
<dbReference type="CDD" id="cd08638">
    <property type="entry name" value="DNA_pol_A_theta"/>
    <property type="match status" value="1"/>
</dbReference>
<name>A0A3Q3WHI5_MOLML</name>
<reference evidence="4" key="1">
    <citation type="submission" date="2025-08" db="UniProtKB">
        <authorList>
            <consortium name="Ensembl"/>
        </authorList>
    </citation>
    <scope>IDENTIFICATION</scope>
</reference>
<evidence type="ECO:0000313" key="5">
    <source>
        <dbReference type="Proteomes" id="UP000261620"/>
    </source>
</evidence>
<dbReference type="AlphaFoldDB" id="A0A3Q3WHI5"/>
<organism evidence="4 5">
    <name type="scientific">Mola mola</name>
    <name type="common">Ocean sunfish</name>
    <name type="synonym">Tetraodon mola</name>
    <dbReference type="NCBI Taxonomy" id="94237"/>
    <lineage>
        <taxon>Eukaryota</taxon>
        <taxon>Metazoa</taxon>
        <taxon>Chordata</taxon>
        <taxon>Craniata</taxon>
        <taxon>Vertebrata</taxon>
        <taxon>Euteleostomi</taxon>
        <taxon>Actinopterygii</taxon>
        <taxon>Neopterygii</taxon>
        <taxon>Teleostei</taxon>
        <taxon>Neoteleostei</taxon>
        <taxon>Acanthomorphata</taxon>
        <taxon>Eupercaria</taxon>
        <taxon>Tetraodontiformes</taxon>
        <taxon>Molidae</taxon>
        <taxon>Mola</taxon>
    </lineage>
</organism>
<evidence type="ECO:0000313" key="4">
    <source>
        <dbReference type="Ensembl" id="ENSMMOP00000016871.1"/>
    </source>
</evidence>
<keyword evidence="5" id="KW-1185">Reference proteome</keyword>
<dbReference type="GO" id="GO:0003677">
    <property type="term" value="F:DNA binding"/>
    <property type="evidence" value="ECO:0007669"/>
    <property type="project" value="InterPro"/>
</dbReference>
<dbReference type="InterPro" id="IPR001098">
    <property type="entry name" value="DNA-dir_DNA_pol_A_palm_dom"/>
</dbReference>
<dbReference type="Pfam" id="PF18049">
    <property type="entry name" value="DNA_pol_P_Exo"/>
    <property type="match status" value="1"/>
</dbReference>
<dbReference type="PANTHER" id="PTHR10133:SF27">
    <property type="entry name" value="DNA POLYMERASE NU"/>
    <property type="match status" value="1"/>
</dbReference>
<dbReference type="FunFam" id="1.10.150.20:FF:000002">
    <property type="entry name" value="DNA polymerase I"/>
    <property type="match status" value="1"/>
</dbReference>
<dbReference type="InterPro" id="IPR040940">
    <property type="entry name" value="DNA_pol_P_Exo"/>
</dbReference>
<dbReference type="GO" id="GO:0006302">
    <property type="term" value="P:double-strand break repair"/>
    <property type="evidence" value="ECO:0007669"/>
    <property type="project" value="TreeGrafter"/>
</dbReference>
<accession>A0A3Q3WHI5</accession>
<evidence type="ECO:0000256" key="2">
    <source>
        <dbReference type="SAM" id="MobiDB-lite"/>
    </source>
</evidence>
<feature type="region of interest" description="Disordered" evidence="2">
    <location>
        <begin position="127"/>
        <end position="151"/>
    </location>
</feature>
<proteinExistence type="predicted"/>